<sequence>MDDLFNAAAVLPLALPFLIRLAATPDVTVRADLIELLWLAAELTHPVDEDSDIAVLMRGREADHPERARCRAVFAEQARVIHGLLSDPALPVDVLTPDRRAALLAAAGSR</sequence>
<dbReference type="Proteomes" id="UP000778578">
    <property type="component" value="Unassembled WGS sequence"/>
</dbReference>
<proteinExistence type="predicted"/>
<reference evidence="1 2" key="1">
    <citation type="submission" date="2021-08" db="EMBL/GenBank/DDBJ databases">
        <title>WGS of actinomycetes from Thailand.</title>
        <authorList>
            <person name="Thawai C."/>
        </authorList>
    </citation>
    <scope>NUCLEOTIDE SEQUENCE [LARGE SCALE GENOMIC DNA]</scope>
    <source>
        <strain evidence="1 2">PLK6-54</strain>
    </source>
</reference>
<accession>A0ABS7Q8T3</accession>
<name>A0ABS7Q8T3_9ACTN</name>
<keyword evidence="2" id="KW-1185">Reference proteome</keyword>
<comment type="caution">
    <text evidence="1">The sequence shown here is derived from an EMBL/GenBank/DDBJ whole genome shotgun (WGS) entry which is preliminary data.</text>
</comment>
<organism evidence="1 2">
    <name type="scientific">Actinacidiphila acidipaludis</name>
    <dbReference type="NCBI Taxonomy" id="2873382"/>
    <lineage>
        <taxon>Bacteria</taxon>
        <taxon>Bacillati</taxon>
        <taxon>Actinomycetota</taxon>
        <taxon>Actinomycetes</taxon>
        <taxon>Kitasatosporales</taxon>
        <taxon>Streptomycetaceae</taxon>
        <taxon>Actinacidiphila</taxon>
    </lineage>
</organism>
<dbReference type="EMBL" id="JAINZZ010000021">
    <property type="protein sequence ID" value="MBY8879566.1"/>
    <property type="molecule type" value="Genomic_DNA"/>
</dbReference>
<protein>
    <submittedName>
        <fullName evidence="1">Uncharacterized protein</fullName>
    </submittedName>
</protein>
<evidence type="ECO:0000313" key="2">
    <source>
        <dbReference type="Proteomes" id="UP000778578"/>
    </source>
</evidence>
<dbReference type="RefSeq" id="WP_222963712.1">
    <property type="nucleotide sequence ID" value="NZ_JAINZZ010000021.1"/>
</dbReference>
<gene>
    <name evidence="1" type="ORF">K7862_18260</name>
</gene>
<evidence type="ECO:0000313" key="1">
    <source>
        <dbReference type="EMBL" id="MBY8879566.1"/>
    </source>
</evidence>